<evidence type="ECO:0000313" key="3">
    <source>
        <dbReference type="Proteomes" id="UP000008138"/>
    </source>
</evidence>
<protein>
    <recommendedName>
        <fullName evidence="4">PaREP7</fullName>
    </recommendedName>
</protein>
<organism evidence="2 3">
    <name type="scientific">Thermoproteus uzoniensis (strain 768-20)</name>
    <dbReference type="NCBI Taxonomy" id="999630"/>
    <lineage>
        <taxon>Archaea</taxon>
        <taxon>Thermoproteota</taxon>
        <taxon>Thermoprotei</taxon>
        <taxon>Thermoproteales</taxon>
        <taxon>Thermoproteaceae</taxon>
        <taxon>Thermoproteus</taxon>
    </lineage>
</organism>
<dbReference type="KEGG" id="tuz:TUZN_0937"/>
<dbReference type="SUPFAM" id="SSF52980">
    <property type="entry name" value="Restriction endonuclease-like"/>
    <property type="match status" value="1"/>
</dbReference>
<dbReference type="RefSeq" id="WP_013679756.1">
    <property type="nucleotide sequence ID" value="NC_015315.1"/>
</dbReference>
<reference key="2">
    <citation type="submission" date="2011-03" db="EMBL/GenBank/DDBJ databases">
        <title>Complete genome sequence of the thermoacidophilic crenarchaeon Thermoproteus uzoniensis 768-20.</title>
        <authorList>
            <person name="Mardanov A.V."/>
            <person name="Gumerov V.M."/>
            <person name="Beletsky A.V."/>
            <person name="Prokofeva M.I."/>
            <person name="Bonch-Osmolovskaya E.A."/>
            <person name="Ravin N.V."/>
            <person name="Skryabin K.G."/>
        </authorList>
    </citation>
    <scope>NUCLEOTIDE SEQUENCE</scope>
    <source>
        <strain>768-20</strain>
    </source>
</reference>
<keyword evidence="1" id="KW-0175">Coiled coil</keyword>
<evidence type="ECO:0000256" key="1">
    <source>
        <dbReference type="SAM" id="Coils"/>
    </source>
</evidence>
<reference evidence="2 3" key="1">
    <citation type="journal article" date="2011" name="J. Bacteriol.">
        <title>Complete genome sequence of the thermoacidophilic crenarchaeon Thermoproteus uzoniensis 768-20.</title>
        <authorList>
            <person name="Mardanov A.V."/>
            <person name="Gumerov V.M."/>
            <person name="Beletsky A.V."/>
            <person name="Prokofeva M.I."/>
            <person name="Bonch-Osmolovskaya E.A."/>
            <person name="Ravin N.V."/>
            <person name="Skryabin K.G."/>
        </authorList>
    </citation>
    <scope>NUCLEOTIDE SEQUENCE [LARGE SCALE GENOMIC DNA]</scope>
    <source>
        <strain evidence="2 3">768-20</strain>
    </source>
</reference>
<proteinExistence type="predicted"/>
<dbReference type="PANTHER" id="PTHR34314:SF6">
    <property type="entry name" value="DUF3782 DOMAIN-CONTAINING PROTEIN"/>
    <property type="match status" value="1"/>
</dbReference>
<gene>
    <name evidence="2" type="ordered locus">TUZN_0937</name>
</gene>
<accession>F2L5X5</accession>
<keyword evidence="3" id="KW-1185">Reference proteome</keyword>
<name>F2L5X5_THEU7</name>
<sequence>MALSAEEKRRFLRALEEDEEFRLAVAGLLGLDEILKELRRLREDFTTFVKAEEERWRENEKRWEENWRRWEENERRWQENEKRWEENEKRWQEAYRRFEAIEEELRRLREDFTTFVKMEEERWRENNKRWEENWKRWEENNKRWEEANRRFSRIEETLGALSESFYSWRVWEDLKEELRARGEEAVRRVRNAKVDDVDVDLLVETGNRAYVVEIKIRPRVEDVGALLAKAEVVAARLGKEAVPVLAGAWIGDDVEKYARSKGVSVYSY</sequence>
<dbReference type="Proteomes" id="UP000008138">
    <property type="component" value="Chromosome"/>
</dbReference>
<evidence type="ECO:0000313" key="2">
    <source>
        <dbReference type="EMBL" id="AEA12420.1"/>
    </source>
</evidence>
<dbReference type="OrthoDB" id="28108at2157"/>
<dbReference type="STRING" id="999630.TUZN_0937"/>
<dbReference type="PANTHER" id="PTHR34314">
    <property type="entry name" value="CRENARCHAEAL PROTEIN, PUTATIVE-RELATED"/>
    <property type="match status" value="1"/>
</dbReference>
<feature type="coiled-coil region" evidence="1">
    <location>
        <begin position="91"/>
        <end position="147"/>
    </location>
</feature>
<dbReference type="AlphaFoldDB" id="F2L5X5"/>
<dbReference type="EMBL" id="CP002590">
    <property type="protein sequence ID" value="AEA12420.1"/>
    <property type="molecule type" value="Genomic_DNA"/>
</dbReference>
<dbReference type="HOGENOM" id="CLU_064028_2_1_2"/>
<evidence type="ECO:0008006" key="4">
    <source>
        <dbReference type="Google" id="ProtNLM"/>
    </source>
</evidence>
<dbReference type="InterPro" id="IPR011335">
    <property type="entry name" value="Restrct_endonuc-II-like"/>
</dbReference>
<dbReference type="eggNOG" id="arCOG01423">
    <property type="taxonomic scope" value="Archaea"/>
</dbReference>
<dbReference type="GeneID" id="10360469"/>